<gene>
    <name evidence="3" type="ordered locus">Psed_0717</name>
</gene>
<keyword evidence="4" id="KW-1185">Reference proteome</keyword>
<reference evidence="3 4" key="1">
    <citation type="journal article" date="2011" name="J. Bacteriol.">
        <title>Genome sequence of the 1,4-dioxane-degrading Pseudonocardia dioxanivorans strain CB1190.</title>
        <authorList>
            <person name="Sales C.M."/>
            <person name="Mahendra S."/>
            <person name="Grostern A."/>
            <person name="Parales R.E."/>
            <person name="Goodwin L.A."/>
            <person name="Woyke T."/>
            <person name="Nolan M."/>
            <person name="Lapidus A."/>
            <person name="Chertkov O."/>
            <person name="Ovchinnikova G."/>
            <person name="Sczyrba A."/>
            <person name="Alvarez-Cohen L."/>
        </authorList>
    </citation>
    <scope>NUCLEOTIDE SEQUENCE [LARGE SCALE GENOMIC DNA]</scope>
    <source>
        <strain evidence="4">ATCC 55486 / DSM 44775 / JCM 13855 / CB1190</strain>
    </source>
</reference>
<dbReference type="RefSeq" id="WP_013672921.1">
    <property type="nucleotide sequence ID" value="NC_015312.1"/>
</dbReference>
<evidence type="ECO:0000313" key="4">
    <source>
        <dbReference type="Proteomes" id="UP000007809"/>
    </source>
</evidence>
<dbReference type="KEGG" id="pdx:Psed_0717"/>
<comment type="similarity">
    <text evidence="1">Belongs to the universal stress protein A family.</text>
</comment>
<dbReference type="OrthoDB" id="3404132at2"/>
<dbReference type="HOGENOM" id="CLU_049301_2_3_11"/>
<feature type="domain" description="UspA" evidence="2">
    <location>
        <begin position="157"/>
        <end position="275"/>
    </location>
</feature>
<dbReference type="InterPro" id="IPR006016">
    <property type="entry name" value="UspA"/>
</dbReference>
<dbReference type="STRING" id="675635.Psed_0717"/>
<proteinExistence type="inferred from homology"/>
<dbReference type="PANTHER" id="PTHR46268">
    <property type="entry name" value="STRESS RESPONSE PROTEIN NHAX"/>
    <property type="match status" value="1"/>
</dbReference>
<feature type="domain" description="UspA" evidence="2">
    <location>
        <begin position="13"/>
        <end position="143"/>
    </location>
</feature>
<dbReference type="AlphaFoldDB" id="F4CKL0"/>
<dbReference type="PRINTS" id="PR01438">
    <property type="entry name" value="UNVRSLSTRESS"/>
</dbReference>
<protein>
    <submittedName>
        <fullName evidence="3">UspA domain-containing protein</fullName>
    </submittedName>
</protein>
<organism evidence="3 4">
    <name type="scientific">Pseudonocardia dioxanivorans (strain ATCC 55486 / DSM 44775 / JCM 13855 / CB1190)</name>
    <dbReference type="NCBI Taxonomy" id="675635"/>
    <lineage>
        <taxon>Bacteria</taxon>
        <taxon>Bacillati</taxon>
        <taxon>Actinomycetota</taxon>
        <taxon>Actinomycetes</taxon>
        <taxon>Pseudonocardiales</taxon>
        <taxon>Pseudonocardiaceae</taxon>
        <taxon>Pseudonocardia</taxon>
    </lineage>
</organism>
<evidence type="ECO:0000259" key="2">
    <source>
        <dbReference type="Pfam" id="PF00582"/>
    </source>
</evidence>
<evidence type="ECO:0000313" key="3">
    <source>
        <dbReference type="EMBL" id="AEA22980.1"/>
    </source>
</evidence>
<dbReference type="SUPFAM" id="SSF52402">
    <property type="entry name" value="Adenine nucleotide alpha hydrolases-like"/>
    <property type="match status" value="2"/>
</dbReference>
<dbReference type="InterPro" id="IPR006015">
    <property type="entry name" value="Universal_stress_UspA"/>
</dbReference>
<accession>F4CKL0</accession>
<dbReference type="Pfam" id="PF00582">
    <property type="entry name" value="Usp"/>
    <property type="match status" value="2"/>
</dbReference>
<dbReference type="InterPro" id="IPR014729">
    <property type="entry name" value="Rossmann-like_a/b/a_fold"/>
</dbReference>
<sequence>MTHPNGTSTRPCVVVGVDGSAAASDAVRWAAADAALRGLPLRLVAVARWPARRRAPSADRLFDGCAAEQLAAAAALVRSVAPTVPVTRAAGRGPTAAVLSAAGRDAELVVLGSRGRGPVTGALLGSVGRTLAETGPCPVVVVHERGWWEALRADGDPVVVGVGHLAGAAQAVRFAFDEAERRAAALHVVRVVRTARPDDRAALDGLLADETRRRPSVDVVPRVVEGDPVDVLTRLSATAQLVVLGTRVRRRPWSPRGHVHRALLRHARCPTVVVRSRDGRA</sequence>
<dbReference type="Proteomes" id="UP000007809">
    <property type="component" value="Chromosome"/>
</dbReference>
<dbReference type="EMBL" id="CP002593">
    <property type="protein sequence ID" value="AEA22980.1"/>
    <property type="molecule type" value="Genomic_DNA"/>
</dbReference>
<evidence type="ECO:0000256" key="1">
    <source>
        <dbReference type="ARBA" id="ARBA00008791"/>
    </source>
</evidence>
<dbReference type="eggNOG" id="COG0589">
    <property type="taxonomic scope" value="Bacteria"/>
</dbReference>
<dbReference type="PANTHER" id="PTHR46268:SF6">
    <property type="entry name" value="UNIVERSAL STRESS PROTEIN UP12"/>
    <property type="match status" value="1"/>
</dbReference>
<dbReference type="Gene3D" id="3.40.50.620">
    <property type="entry name" value="HUPs"/>
    <property type="match status" value="2"/>
</dbReference>
<name>F4CKL0_PSEUX</name>